<evidence type="ECO:0000256" key="2">
    <source>
        <dbReference type="SAM" id="Phobius"/>
    </source>
</evidence>
<evidence type="ECO:0000256" key="1">
    <source>
        <dbReference type="SAM" id="MobiDB-lite"/>
    </source>
</evidence>
<evidence type="ECO:0008006" key="5">
    <source>
        <dbReference type="Google" id="ProtNLM"/>
    </source>
</evidence>
<keyword evidence="2" id="KW-1133">Transmembrane helix</keyword>
<reference evidence="3 4" key="1">
    <citation type="submission" date="2017-02" db="EMBL/GenBank/DDBJ databases">
        <authorList>
            <person name="Peterson S.W."/>
        </authorList>
    </citation>
    <scope>NUCLEOTIDE SEQUENCE [LARGE SCALE GENOMIC DNA]</scope>
    <source>
        <strain evidence="3 4">DSM 22323</strain>
    </source>
</reference>
<feature type="region of interest" description="Disordered" evidence="1">
    <location>
        <begin position="89"/>
        <end position="127"/>
    </location>
</feature>
<keyword evidence="2" id="KW-0812">Transmembrane</keyword>
<proteinExistence type="predicted"/>
<feature type="transmembrane region" description="Helical" evidence="2">
    <location>
        <begin position="12"/>
        <end position="31"/>
    </location>
</feature>
<accession>A0A1T5E617</accession>
<keyword evidence="4" id="KW-1185">Reference proteome</keyword>
<dbReference type="OrthoDB" id="1254196at2"/>
<dbReference type="AlphaFoldDB" id="A0A1T5E617"/>
<dbReference type="EMBL" id="FUYZ01000003">
    <property type="protein sequence ID" value="SKB79387.1"/>
    <property type="molecule type" value="Genomic_DNA"/>
</dbReference>
<keyword evidence="2" id="KW-0472">Membrane</keyword>
<dbReference type="Proteomes" id="UP000191112">
    <property type="component" value="Unassembled WGS sequence"/>
</dbReference>
<evidence type="ECO:0000313" key="4">
    <source>
        <dbReference type="Proteomes" id="UP000191112"/>
    </source>
</evidence>
<dbReference type="STRING" id="619805.SAMN05660477_01144"/>
<sequence>MIFRRKTKALTGTPVGIYIVLALLVISLFWANSRFTHPEASIPNAAIDSLVVAPETIAEEPEIDSLSKPEIYVPDVAVQPIDTVVTKPNAKEEPLITKEDENIANQKKEDLKAKKEEDKKSKEPKKTKIGTERKLTAFIPGTMGKAGKLPTNNCKAKGELSMYITVDEAGNVTSAGRNKGISDPCAVTAAVIWLKKYVKAEKKTNETSTGTYTIKF</sequence>
<gene>
    <name evidence="3" type="ORF">SAMN05660477_01144</name>
</gene>
<dbReference type="RefSeq" id="WP_079666420.1">
    <property type="nucleotide sequence ID" value="NZ_FUYZ01000003.1"/>
</dbReference>
<protein>
    <recommendedName>
        <fullName evidence="5">Protein TonB, links inner and outer membranes</fullName>
    </recommendedName>
</protein>
<name>A0A1T5E617_9FLAO</name>
<evidence type="ECO:0000313" key="3">
    <source>
        <dbReference type="EMBL" id="SKB79387.1"/>
    </source>
</evidence>
<organism evidence="3 4">
    <name type="scientific">Soonwooa buanensis</name>
    <dbReference type="NCBI Taxonomy" id="619805"/>
    <lineage>
        <taxon>Bacteria</taxon>
        <taxon>Pseudomonadati</taxon>
        <taxon>Bacteroidota</taxon>
        <taxon>Flavobacteriia</taxon>
        <taxon>Flavobacteriales</taxon>
        <taxon>Weeksellaceae</taxon>
        <taxon>Chryseobacterium group</taxon>
        <taxon>Soonwooa</taxon>
    </lineage>
</organism>